<dbReference type="PANTHER" id="PTHR11439:SF440">
    <property type="entry name" value="INTEGRASE CATALYTIC DOMAIN-CONTAINING PROTEIN"/>
    <property type="match status" value="1"/>
</dbReference>
<evidence type="ECO:0000313" key="2">
    <source>
        <dbReference type="Proteomes" id="UP001160483"/>
    </source>
</evidence>
<dbReference type="CDD" id="cd09272">
    <property type="entry name" value="RNase_HI_RT_Ty1"/>
    <property type="match status" value="1"/>
</dbReference>
<protein>
    <recommendedName>
        <fullName evidence="3">Reverse transcriptase Ty1/copia-type domain-containing protein</fullName>
    </recommendedName>
</protein>
<comment type="caution">
    <text evidence="1">The sequence shown here is derived from an EMBL/GenBank/DDBJ whole genome shotgun (WGS) entry which is preliminary data.</text>
</comment>
<dbReference type="EMBL" id="CAKKTJ010000337">
    <property type="protein sequence ID" value="CAH0483071.1"/>
    <property type="molecule type" value="Genomic_DNA"/>
</dbReference>
<evidence type="ECO:0008006" key="3">
    <source>
        <dbReference type="Google" id="ProtNLM"/>
    </source>
</evidence>
<evidence type="ECO:0000313" key="1">
    <source>
        <dbReference type="EMBL" id="CAH0483071.1"/>
    </source>
</evidence>
<gene>
    <name evidence="1" type="ORF">PBS003_LOCUS9645</name>
</gene>
<proteinExistence type="predicted"/>
<organism evidence="1 2">
    <name type="scientific">Peronospora belbahrii</name>
    <dbReference type="NCBI Taxonomy" id="622444"/>
    <lineage>
        <taxon>Eukaryota</taxon>
        <taxon>Sar</taxon>
        <taxon>Stramenopiles</taxon>
        <taxon>Oomycota</taxon>
        <taxon>Peronosporomycetes</taxon>
        <taxon>Peronosporales</taxon>
        <taxon>Peronosporaceae</taxon>
        <taxon>Peronospora</taxon>
    </lineage>
</organism>
<dbReference type="PANTHER" id="PTHR11439">
    <property type="entry name" value="GAG-POL-RELATED RETROTRANSPOSON"/>
    <property type="match status" value="1"/>
</dbReference>
<name>A0AAU9LT90_9STRA</name>
<sequence length="379" mass="41544">MERHKARLVVSEKEQVVGMDYALKFAAVMDMTTVKMILAVSANWGVPAKHDAVSNAYVKAEKEHYLKILIALEFFFASLKFLSSKSLGPVLKFRGMCVTHSNDREYLLDQEGAILDVIHQHGMLEENAARAPIGVDLIRHSERGERATTGHERARTAERPHASVTCGFVALGGQMHKTQHLFCGTWGHVAETRSAHARRNFAKHGVRYLSGTRALTIRMTATAQADAQPTLVRSSDADKSDQKSLSGCVVLLNDMALGGWSKNQGGVALRTTESEFVAASEAGRELHGIREALTEIGVTLTLPLTMHIDNQAAIVQIAGEATSTKAKHIDVRVKYLCEQARRGIVVPVYVKSELMLADVITKALDASKLVELRTLLQIT</sequence>
<accession>A0AAU9LT90</accession>
<dbReference type="AlphaFoldDB" id="A0AAU9LT90"/>
<dbReference type="Proteomes" id="UP001160483">
    <property type="component" value="Unassembled WGS sequence"/>
</dbReference>
<reference evidence="1" key="1">
    <citation type="submission" date="2021-11" db="EMBL/GenBank/DDBJ databases">
        <authorList>
            <person name="Islam A."/>
            <person name="Islam S."/>
            <person name="Flora M.S."/>
            <person name="Rahman M."/>
            <person name="Ziaur R.M."/>
            <person name="Epstein J.H."/>
            <person name="Hassan M."/>
            <person name="Klassen M."/>
            <person name="Woodard K."/>
            <person name="Webb A."/>
            <person name="Webby R.J."/>
            <person name="El Zowalaty M.E."/>
        </authorList>
    </citation>
    <scope>NUCLEOTIDE SEQUENCE</scope>
    <source>
        <strain evidence="1">Pbs3</strain>
    </source>
</reference>